<evidence type="ECO:0000313" key="7">
    <source>
        <dbReference type="EMBL" id="KAG9451541.1"/>
    </source>
</evidence>
<dbReference type="FunFam" id="1.10.10.10:FF:000357">
    <property type="entry name" value="Caffeic acid 3-O-methyltransferase"/>
    <property type="match status" value="1"/>
</dbReference>
<name>A0AAV7EUM3_ARIFI</name>
<dbReference type="EMBL" id="JAINDJ010000004">
    <property type="protein sequence ID" value="KAG9451541.1"/>
    <property type="molecule type" value="Genomic_DNA"/>
</dbReference>
<evidence type="ECO:0000256" key="4">
    <source>
        <dbReference type="PIRSR" id="PIRSR005739-1"/>
    </source>
</evidence>
<feature type="active site" description="Proton acceptor" evidence="4">
    <location>
        <position position="272"/>
    </location>
</feature>
<dbReference type="Gene3D" id="1.10.10.10">
    <property type="entry name" value="Winged helix-like DNA-binding domain superfamily/Winged helix DNA-binding domain"/>
    <property type="match status" value="1"/>
</dbReference>
<gene>
    <name evidence="7" type="ORF">H6P81_011506</name>
</gene>
<feature type="domain" description="O-methyltransferase C-terminal" evidence="5">
    <location>
        <begin position="141"/>
        <end position="348"/>
    </location>
</feature>
<dbReference type="GO" id="GO:0046983">
    <property type="term" value="F:protein dimerization activity"/>
    <property type="evidence" value="ECO:0007669"/>
    <property type="project" value="InterPro"/>
</dbReference>
<evidence type="ECO:0000313" key="8">
    <source>
        <dbReference type="Proteomes" id="UP000825729"/>
    </source>
</evidence>
<dbReference type="Pfam" id="PF00891">
    <property type="entry name" value="Methyltransf_2"/>
    <property type="match status" value="1"/>
</dbReference>
<dbReference type="SUPFAM" id="SSF46785">
    <property type="entry name" value="Winged helix' DNA-binding domain"/>
    <property type="match status" value="1"/>
</dbReference>
<keyword evidence="3" id="KW-0949">S-adenosyl-L-methionine</keyword>
<evidence type="ECO:0000256" key="1">
    <source>
        <dbReference type="ARBA" id="ARBA00022603"/>
    </source>
</evidence>
<sequence>MCSSMENINLQASSSDRLGGFALSAFVCTSMALKAAINLKVFEIISNSGATGASLSAAEITAQIPTNNPNAAAALERILRILAANSLLTVSYKDEEEAAAYYGLSSWVASLVPHGAGAGDGASCVEHYLLNSHETIMAGLHRLEDAVMEEGAVPFERAHGMKLFELMEKESTGFRKVFHDAMNNVSAMVMARVFEIYDVFEKVKEIVDVGGGSGTCVAMIVSKYPHIRAINFDLPYVIANAPRHPGVTHVAGDMFQSVPKASDTIFMKCILHSWNDDKCVKLLRKCWEALPAEGGKVVVVEYVVPSTVRNDMASLNSTTHDILMMGVFLEGKERTLKEFRRLSQASGFAEMKNFPVAHGIQLLEFHKRRCSTTA</sequence>
<dbReference type="PIRSF" id="PIRSF005739">
    <property type="entry name" value="O-mtase"/>
    <property type="match status" value="1"/>
</dbReference>
<keyword evidence="2" id="KW-0808">Transferase</keyword>
<dbReference type="InterPro" id="IPR029063">
    <property type="entry name" value="SAM-dependent_MTases_sf"/>
</dbReference>
<protein>
    <submittedName>
        <fullName evidence="7">Uncharacterized protein</fullName>
    </submittedName>
</protein>
<dbReference type="SUPFAM" id="SSF53335">
    <property type="entry name" value="S-adenosyl-L-methionine-dependent methyltransferases"/>
    <property type="match status" value="1"/>
</dbReference>
<evidence type="ECO:0000256" key="3">
    <source>
        <dbReference type="ARBA" id="ARBA00022691"/>
    </source>
</evidence>
<proteinExistence type="predicted"/>
<keyword evidence="1" id="KW-0489">Methyltransferase</keyword>
<comment type="caution">
    <text evidence="7">The sequence shown here is derived from an EMBL/GenBank/DDBJ whole genome shotgun (WGS) entry which is preliminary data.</text>
</comment>
<organism evidence="7 8">
    <name type="scientific">Aristolochia fimbriata</name>
    <name type="common">White veined hardy Dutchman's pipe vine</name>
    <dbReference type="NCBI Taxonomy" id="158543"/>
    <lineage>
        <taxon>Eukaryota</taxon>
        <taxon>Viridiplantae</taxon>
        <taxon>Streptophyta</taxon>
        <taxon>Embryophyta</taxon>
        <taxon>Tracheophyta</taxon>
        <taxon>Spermatophyta</taxon>
        <taxon>Magnoliopsida</taxon>
        <taxon>Magnoliidae</taxon>
        <taxon>Piperales</taxon>
        <taxon>Aristolochiaceae</taxon>
        <taxon>Aristolochia</taxon>
    </lineage>
</organism>
<accession>A0AAV7EUM3</accession>
<dbReference type="InterPro" id="IPR012967">
    <property type="entry name" value="COMT_dimerisation"/>
</dbReference>
<keyword evidence="8" id="KW-1185">Reference proteome</keyword>
<dbReference type="PANTHER" id="PTHR11746">
    <property type="entry name" value="O-METHYLTRANSFERASE"/>
    <property type="match status" value="1"/>
</dbReference>
<evidence type="ECO:0000256" key="2">
    <source>
        <dbReference type="ARBA" id="ARBA00022679"/>
    </source>
</evidence>
<dbReference type="InterPro" id="IPR001077">
    <property type="entry name" value="COMT_C"/>
</dbReference>
<dbReference type="Gene3D" id="3.40.50.150">
    <property type="entry name" value="Vaccinia Virus protein VP39"/>
    <property type="match status" value="1"/>
</dbReference>
<dbReference type="Proteomes" id="UP000825729">
    <property type="component" value="Unassembled WGS sequence"/>
</dbReference>
<evidence type="ECO:0000259" key="6">
    <source>
        <dbReference type="Pfam" id="PF08100"/>
    </source>
</evidence>
<dbReference type="InterPro" id="IPR016461">
    <property type="entry name" value="COMT-like"/>
</dbReference>
<dbReference type="InterPro" id="IPR036388">
    <property type="entry name" value="WH-like_DNA-bd_sf"/>
</dbReference>
<dbReference type="GO" id="GO:0032259">
    <property type="term" value="P:methylation"/>
    <property type="evidence" value="ECO:0007669"/>
    <property type="project" value="UniProtKB-KW"/>
</dbReference>
<dbReference type="GO" id="GO:0008171">
    <property type="term" value="F:O-methyltransferase activity"/>
    <property type="evidence" value="ECO:0007669"/>
    <property type="project" value="InterPro"/>
</dbReference>
<reference evidence="7 8" key="1">
    <citation type="submission" date="2021-07" db="EMBL/GenBank/DDBJ databases">
        <title>The Aristolochia fimbriata genome: insights into angiosperm evolution, floral development and chemical biosynthesis.</title>
        <authorList>
            <person name="Jiao Y."/>
        </authorList>
    </citation>
    <scope>NUCLEOTIDE SEQUENCE [LARGE SCALE GENOMIC DNA]</scope>
    <source>
        <strain evidence="7">IBCAS-2021</strain>
        <tissue evidence="7">Leaf</tissue>
    </source>
</reference>
<dbReference type="AlphaFoldDB" id="A0AAV7EUM3"/>
<dbReference type="CDD" id="cd02440">
    <property type="entry name" value="AdoMet_MTases"/>
    <property type="match status" value="1"/>
</dbReference>
<feature type="domain" description="O-methyltransferase dimerisation" evidence="6">
    <location>
        <begin position="27"/>
        <end position="104"/>
    </location>
</feature>
<dbReference type="InterPro" id="IPR036390">
    <property type="entry name" value="WH_DNA-bd_sf"/>
</dbReference>
<evidence type="ECO:0000259" key="5">
    <source>
        <dbReference type="Pfam" id="PF00891"/>
    </source>
</evidence>
<dbReference type="PROSITE" id="PS51683">
    <property type="entry name" value="SAM_OMT_II"/>
    <property type="match status" value="1"/>
</dbReference>
<dbReference type="Pfam" id="PF08100">
    <property type="entry name" value="Dimerisation"/>
    <property type="match status" value="1"/>
</dbReference>